<protein>
    <submittedName>
        <fullName evidence="1">Uncharacterized protein</fullName>
    </submittedName>
</protein>
<dbReference type="EMBL" id="CM042886">
    <property type="protein sequence ID" value="KAI4340865.1"/>
    <property type="molecule type" value="Genomic_DNA"/>
</dbReference>
<evidence type="ECO:0000313" key="2">
    <source>
        <dbReference type="Proteomes" id="UP001057402"/>
    </source>
</evidence>
<gene>
    <name evidence="1" type="ORF">MLD38_025663</name>
</gene>
<comment type="caution">
    <text evidence="1">The sequence shown here is derived from an EMBL/GenBank/DDBJ whole genome shotgun (WGS) entry which is preliminary data.</text>
</comment>
<sequence>MKQMGICRLGLSPHPTFLPLLWKPPAKPSRVSAARTDDPPPPTDDSRSINLSVLRITLGIPGLHESYLPRWIGYGFGSVLLLNHFLGYYPSSFTPAQLRTEALGLSVAAFSVFIPYIGKFLPALIQSLSSGGEAERGKVMFSGCYSVQRSKFARRQ</sequence>
<name>A0ACB9P300_9MYRT</name>
<proteinExistence type="predicted"/>
<accession>A0ACB9P300</accession>
<evidence type="ECO:0000313" key="1">
    <source>
        <dbReference type="EMBL" id="KAI4340865.1"/>
    </source>
</evidence>
<reference evidence="2" key="1">
    <citation type="journal article" date="2023" name="Front. Plant Sci.">
        <title>Chromosomal-level genome assembly of Melastoma candidum provides insights into trichome evolution.</title>
        <authorList>
            <person name="Zhong Y."/>
            <person name="Wu W."/>
            <person name="Sun C."/>
            <person name="Zou P."/>
            <person name="Liu Y."/>
            <person name="Dai S."/>
            <person name="Zhou R."/>
        </authorList>
    </citation>
    <scope>NUCLEOTIDE SEQUENCE [LARGE SCALE GENOMIC DNA]</scope>
</reference>
<dbReference type="Proteomes" id="UP001057402">
    <property type="component" value="Chromosome 7"/>
</dbReference>
<keyword evidence="2" id="KW-1185">Reference proteome</keyword>
<organism evidence="1 2">
    <name type="scientific">Melastoma candidum</name>
    <dbReference type="NCBI Taxonomy" id="119954"/>
    <lineage>
        <taxon>Eukaryota</taxon>
        <taxon>Viridiplantae</taxon>
        <taxon>Streptophyta</taxon>
        <taxon>Embryophyta</taxon>
        <taxon>Tracheophyta</taxon>
        <taxon>Spermatophyta</taxon>
        <taxon>Magnoliopsida</taxon>
        <taxon>eudicotyledons</taxon>
        <taxon>Gunneridae</taxon>
        <taxon>Pentapetalae</taxon>
        <taxon>rosids</taxon>
        <taxon>malvids</taxon>
        <taxon>Myrtales</taxon>
        <taxon>Melastomataceae</taxon>
        <taxon>Melastomatoideae</taxon>
        <taxon>Melastomateae</taxon>
        <taxon>Melastoma</taxon>
    </lineage>
</organism>